<evidence type="ECO:0008006" key="3">
    <source>
        <dbReference type="Google" id="ProtNLM"/>
    </source>
</evidence>
<reference evidence="1 2" key="1">
    <citation type="submission" date="2020-08" db="EMBL/GenBank/DDBJ databases">
        <title>Genomic Encyclopedia of Type Strains, Phase IV (KMG-IV): sequencing the most valuable type-strain genomes for metagenomic binning, comparative biology and taxonomic classification.</title>
        <authorList>
            <person name="Goeker M."/>
        </authorList>
    </citation>
    <scope>NUCLEOTIDE SEQUENCE [LARGE SCALE GENOMIC DNA]</scope>
    <source>
        <strain evidence="1 2">DSM 4491</strain>
    </source>
</reference>
<proteinExistence type="predicted"/>
<gene>
    <name evidence="1" type="ORF">HNR55_001566</name>
</gene>
<accession>A0A841QFL7</accession>
<dbReference type="Proteomes" id="UP000578000">
    <property type="component" value="Unassembled WGS sequence"/>
</dbReference>
<dbReference type="AlphaFoldDB" id="A0A841QFL7"/>
<evidence type="ECO:0000313" key="2">
    <source>
        <dbReference type="Proteomes" id="UP000578000"/>
    </source>
</evidence>
<protein>
    <recommendedName>
        <fullName evidence="3">Phage protein</fullName>
    </recommendedName>
</protein>
<evidence type="ECO:0000313" key="1">
    <source>
        <dbReference type="EMBL" id="MBB6456983.1"/>
    </source>
</evidence>
<organism evidence="1 2">
    <name type="scientific">Acetobacter lovaniensis</name>
    <dbReference type="NCBI Taxonomy" id="104100"/>
    <lineage>
        <taxon>Bacteria</taxon>
        <taxon>Pseudomonadati</taxon>
        <taxon>Pseudomonadota</taxon>
        <taxon>Alphaproteobacteria</taxon>
        <taxon>Acetobacterales</taxon>
        <taxon>Acetobacteraceae</taxon>
        <taxon>Acetobacter</taxon>
    </lineage>
</organism>
<dbReference type="InterPro" id="IPR038512">
    <property type="entry name" value="GpU-like_sf"/>
</dbReference>
<keyword evidence="2" id="KW-1185">Reference proteome</keyword>
<dbReference type="RefSeq" id="WP_166112854.1">
    <property type="nucleotide sequence ID" value="NZ_BAABDB010000040.1"/>
</dbReference>
<dbReference type="Gene3D" id="3.30.70.1700">
    <property type="entry name" value="Phage minor tail protein U"/>
    <property type="match status" value="1"/>
</dbReference>
<name>A0A841QFL7_9PROT</name>
<comment type="caution">
    <text evidence="1">The sequence shown here is derived from an EMBL/GenBank/DDBJ whole genome shotgun (WGS) entry which is preliminary data.</text>
</comment>
<sequence>MSLYRNQLRDKVAGLLRQTTDAQDNVLTSTPYPTEIGELPIVFVTVPSESAASNGRHAPDFTRVVQLEVVARVTAQSPATVQALLDRIAEDIEMSIMCSQDIMGMVQQVSSIETEQQVSAEAADIIGAVRLTFGMEYTQEYPVTELGQLTGISGAMTGTIQAGFSQTFPQEN</sequence>
<dbReference type="EMBL" id="JACHIE010000005">
    <property type="protein sequence ID" value="MBB6456983.1"/>
    <property type="molecule type" value="Genomic_DNA"/>
</dbReference>